<dbReference type="PANTHER" id="PTHR21398:SF21">
    <property type="entry name" value="AGAP004005-PA"/>
    <property type="match status" value="1"/>
</dbReference>
<dbReference type="EMBL" id="OV651819">
    <property type="protein sequence ID" value="CAH1113418.1"/>
    <property type="molecule type" value="Genomic_DNA"/>
</dbReference>
<keyword evidence="3" id="KW-1185">Reference proteome</keyword>
<protein>
    <submittedName>
        <fullName evidence="2">Uncharacterized protein</fullName>
    </submittedName>
</protein>
<proteinExistence type="predicted"/>
<dbReference type="AlphaFoldDB" id="A0A9P0DAY4"/>
<keyword evidence="1" id="KW-0732">Signal</keyword>
<sequence length="197" mass="22464">MNLKIVAVTFLFFNVIQSKLMDTSKYLVSRQKRALIWSDAGTNWVQFIFGLGLPIDVERHAITMGTVFKAFYTLPTNASAYLAPNIDYTRRKRSTSRWLLYESLESLMARYNNGDGKSCILRTICEVAHSPIEQKAGLLSEIVAAILKPSTTNEEFHHPTNMDYHSAEKLGKTEGNCDYFYPGCKLNILEQYSRFLT</sequence>
<dbReference type="Pfam" id="PF07841">
    <property type="entry name" value="DM4_12"/>
    <property type="match status" value="1"/>
</dbReference>
<accession>A0A9P0DAY4</accession>
<feature type="signal peptide" evidence="1">
    <location>
        <begin position="1"/>
        <end position="18"/>
    </location>
</feature>
<dbReference type="Proteomes" id="UP001153636">
    <property type="component" value="Chromosome 7"/>
</dbReference>
<dbReference type="InterPro" id="IPR006631">
    <property type="entry name" value="DM4_12"/>
</dbReference>
<gene>
    <name evidence="2" type="ORF">PSYICH_LOCUS13185</name>
</gene>
<dbReference type="SMART" id="SM00718">
    <property type="entry name" value="DM4_12"/>
    <property type="match status" value="1"/>
</dbReference>
<reference evidence="2" key="1">
    <citation type="submission" date="2022-01" db="EMBL/GenBank/DDBJ databases">
        <authorList>
            <person name="King R."/>
        </authorList>
    </citation>
    <scope>NUCLEOTIDE SEQUENCE</scope>
</reference>
<evidence type="ECO:0000313" key="2">
    <source>
        <dbReference type="EMBL" id="CAH1113418.1"/>
    </source>
</evidence>
<name>A0A9P0DAY4_9CUCU</name>
<organism evidence="2 3">
    <name type="scientific">Psylliodes chrysocephalus</name>
    <dbReference type="NCBI Taxonomy" id="3402493"/>
    <lineage>
        <taxon>Eukaryota</taxon>
        <taxon>Metazoa</taxon>
        <taxon>Ecdysozoa</taxon>
        <taxon>Arthropoda</taxon>
        <taxon>Hexapoda</taxon>
        <taxon>Insecta</taxon>
        <taxon>Pterygota</taxon>
        <taxon>Neoptera</taxon>
        <taxon>Endopterygota</taxon>
        <taxon>Coleoptera</taxon>
        <taxon>Polyphaga</taxon>
        <taxon>Cucujiformia</taxon>
        <taxon>Chrysomeloidea</taxon>
        <taxon>Chrysomelidae</taxon>
        <taxon>Galerucinae</taxon>
        <taxon>Alticini</taxon>
        <taxon>Psylliodes</taxon>
    </lineage>
</organism>
<feature type="chain" id="PRO_5040211937" evidence="1">
    <location>
        <begin position="19"/>
        <end position="197"/>
    </location>
</feature>
<evidence type="ECO:0000256" key="1">
    <source>
        <dbReference type="SAM" id="SignalP"/>
    </source>
</evidence>
<dbReference type="PANTHER" id="PTHR21398">
    <property type="entry name" value="AGAP007094-PA"/>
    <property type="match status" value="1"/>
</dbReference>
<dbReference type="OrthoDB" id="8186940at2759"/>
<evidence type="ECO:0000313" key="3">
    <source>
        <dbReference type="Proteomes" id="UP001153636"/>
    </source>
</evidence>